<dbReference type="EMBL" id="LAZR01055402">
    <property type="protein sequence ID" value="KKK76446.1"/>
    <property type="molecule type" value="Genomic_DNA"/>
</dbReference>
<feature type="non-terminal residue" evidence="1">
    <location>
        <position position="53"/>
    </location>
</feature>
<gene>
    <name evidence="1" type="ORF">LCGC14_2863580</name>
</gene>
<reference evidence="1" key="1">
    <citation type="journal article" date="2015" name="Nature">
        <title>Complex archaea that bridge the gap between prokaryotes and eukaryotes.</title>
        <authorList>
            <person name="Spang A."/>
            <person name="Saw J.H."/>
            <person name="Jorgensen S.L."/>
            <person name="Zaremba-Niedzwiedzka K."/>
            <person name="Martijn J."/>
            <person name="Lind A.E."/>
            <person name="van Eijk R."/>
            <person name="Schleper C."/>
            <person name="Guy L."/>
            <person name="Ettema T.J."/>
        </authorList>
    </citation>
    <scope>NUCLEOTIDE SEQUENCE</scope>
</reference>
<organism evidence="1">
    <name type="scientific">marine sediment metagenome</name>
    <dbReference type="NCBI Taxonomy" id="412755"/>
    <lineage>
        <taxon>unclassified sequences</taxon>
        <taxon>metagenomes</taxon>
        <taxon>ecological metagenomes</taxon>
    </lineage>
</organism>
<evidence type="ECO:0000313" key="1">
    <source>
        <dbReference type="EMBL" id="KKK76446.1"/>
    </source>
</evidence>
<comment type="caution">
    <text evidence="1">The sequence shown here is derived from an EMBL/GenBank/DDBJ whole genome shotgun (WGS) entry which is preliminary data.</text>
</comment>
<sequence>MRHVQGKGKGVWVRSTAGGVVVNYNNIYNNITGVENSNEATLNAQSNWWGQSS</sequence>
<proteinExistence type="predicted"/>
<protein>
    <submittedName>
        <fullName evidence="1">Uncharacterized protein</fullName>
    </submittedName>
</protein>
<accession>A0A0F9AW53</accession>
<name>A0A0F9AW53_9ZZZZ</name>
<dbReference type="AlphaFoldDB" id="A0A0F9AW53"/>